<organism evidence="2 3">
    <name type="scientific">Halanaerobium praevalens (strain ATCC 33744 / DSM 2228 / GSL)</name>
    <dbReference type="NCBI Taxonomy" id="572479"/>
    <lineage>
        <taxon>Bacteria</taxon>
        <taxon>Bacillati</taxon>
        <taxon>Bacillota</taxon>
        <taxon>Clostridia</taxon>
        <taxon>Halanaerobiales</taxon>
        <taxon>Halanaerobiaceae</taxon>
        <taxon>Halanaerobium</taxon>
    </lineage>
</organism>
<dbReference type="AlphaFoldDB" id="E3DQR3"/>
<accession>E3DQR3</accession>
<dbReference type="OrthoDB" id="9763456at2"/>
<reference evidence="2 3" key="2">
    <citation type="journal article" date="2011" name="Stand. Genomic Sci.">
        <title>Complete genome sequence of the extremely halophilic Halanaerobium praevalens type strain (GSL).</title>
        <authorList>
            <person name="Ivanova N."/>
            <person name="Sikorski J."/>
            <person name="Chertkov O."/>
            <person name="Nolan M."/>
            <person name="Lucas S."/>
            <person name="Hammon N."/>
            <person name="Deshpande S."/>
            <person name="Cheng J.F."/>
            <person name="Tapia R."/>
            <person name="Han C."/>
            <person name="Goodwin L."/>
            <person name="Pitluck S."/>
            <person name="Huntemann M."/>
            <person name="Liolios K."/>
            <person name="Pagani I."/>
            <person name="Mavromatis K."/>
            <person name="Ovchinikova G."/>
            <person name="Pati A."/>
            <person name="Chen A."/>
            <person name="Palaniappan K."/>
            <person name="Land M."/>
            <person name="Hauser L."/>
            <person name="Brambilla E.M."/>
            <person name="Kannan K.P."/>
            <person name="Rohde M."/>
            <person name="Tindall B.J."/>
            <person name="Goker M."/>
            <person name="Detter J.C."/>
            <person name="Woyke T."/>
            <person name="Bristow J."/>
            <person name="Eisen J.A."/>
            <person name="Markowitz V."/>
            <person name="Hugenholtz P."/>
            <person name="Kyrpides N.C."/>
            <person name="Klenk H.P."/>
            <person name="Lapidus A."/>
        </authorList>
    </citation>
    <scope>NUCLEOTIDE SEQUENCE [LARGE SCALE GENOMIC DNA]</scope>
    <source>
        <strain evidence="3">ATCC 33744 / DSM 2228 / GSL</strain>
    </source>
</reference>
<dbReference type="PATRIC" id="fig|572479.3.peg.1882"/>
<name>E3DQR3_HALPG</name>
<dbReference type="EMBL" id="CP002175">
    <property type="protein sequence ID" value="ADO77974.1"/>
    <property type="molecule type" value="Genomic_DNA"/>
</dbReference>
<evidence type="ECO:0000313" key="3">
    <source>
        <dbReference type="Proteomes" id="UP000006866"/>
    </source>
</evidence>
<reference evidence="3" key="1">
    <citation type="submission" date="2010-10" db="EMBL/GenBank/DDBJ databases">
        <title>The complete genome of Halanaerobium praevalens DSM 2228.</title>
        <authorList>
            <consortium name="US DOE Joint Genome Institute (JGI-PGF)"/>
            <person name="Lucas S."/>
            <person name="Copeland A."/>
            <person name="Lapidus A."/>
            <person name="Glavina del Rio T."/>
            <person name="Dalin E."/>
            <person name="Tice H."/>
            <person name="Bruce D."/>
            <person name="Goodwin L."/>
            <person name="Pitluck S."/>
            <person name="Kyrpides N."/>
            <person name="Mavromatis K."/>
            <person name="Ivanova N."/>
            <person name="Ovchinnikova G."/>
            <person name="Chertkov O."/>
            <person name="Detter J.C."/>
            <person name="Han C."/>
            <person name="Larimer F."/>
            <person name="Land M."/>
            <person name="Hauser L."/>
            <person name="Markowitz V."/>
            <person name="Cheng J.-F."/>
            <person name="Hugenholtz P."/>
            <person name="Woyke T."/>
            <person name="Wu D."/>
            <person name="Tindall B."/>
            <person name="Pomrenke H.G."/>
            <person name="Brambilla E."/>
            <person name="Klenk H.-P."/>
            <person name="Eisen J.A."/>
        </authorList>
    </citation>
    <scope>NUCLEOTIDE SEQUENCE [LARGE SCALE GENOMIC DNA]</scope>
    <source>
        <strain evidence="3">ATCC 33744 / DSM 2228 / GSL</strain>
    </source>
</reference>
<dbReference type="Proteomes" id="UP000006866">
    <property type="component" value="Chromosome"/>
</dbReference>
<dbReference type="STRING" id="572479.Hprae_1849"/>
<dbReference type="Pfam" id="PF07287">
    <property type="entry name" value="AtuA"/>
    <property type="match status" value="2"/>
</dbReference>
<evidence type="ECO:0000259" key="1">
    <source>
        <dbReference type="Pfam" id="PF07287"/>
    </source>
</evidence>
<keyword evidence="3" id="KW-1185">Reference proteome</keyword>
<dbReference type="eggNOG" id="COG1574">
    <property type="taxonomic scope" value="Bacteria"/>
</dbReference>
<protein>
    <recommendedName>
        <fullName evidence="1">Acyclic terpene utilisation N-terminal domain-containing protein</fullName>
    </recommendedName>
</protein>
<gene>
    <name evidence="2" type="ordered locus">Hprae_1849</name>
</gene>
<proteinExistence type="predicted"/>
<feature type="domain" description="Acyclic terpene utilisation N-terminal" evidence="1">
    <location>
        <begin position="63"/>
        <end position="210"/>
    </location>
</feature>
<dbReference type="RefSeq" id="WP_014553991.1">
    <property type="nucleotide sequence ID" value="NC_017455.1"/>
</dbReference>
<dbReference type="HOGENOM" id="CLU_028036_0_0_9"/>
<evidence type="ECO:0000313" key="2">
    <source>
        <dbReference type="EMBL" id="ADO77974.1"/>
    </source>
</evidence>
<feature type="domain" description="Acyclic terpene utilisation N-terminal" evidence="1">
    <location>
        <begin position="238"/>
        <end position="406"/>
    </location>
</feature>
<dbReference type="InterPro" id="IPR010839">
    <property type="entry name" value="AtuA_N"/>
</dbReference>
<dbReference type="KEGG" id="hpk:Hprae_1849"/>
<sequence length="453" mass="49951">MKKELRILSPTAILGYGFPKESFEKGLEMEPDLIAVDAGSTDPGPYYLGAGVSFTDRTAVKRDLRLMIKAGQARNIPVIVGTMGGSGGQPHLDWGIEIVKEIVAEEDLSFKLATISSELDKKEIRKRYEKDQVEALFPAPAITEEDIEDSTRIVGQMGVEPFIKALELEADVIIAGRAYDPTVFAGFCVKHGFPKGLALHMGKIMECAAIAANPGSGSDSMFGILTKDHFILEPLNPKRRCTTTSVAAHTLYEKANPFKLHGPGGVIDLTNSKFEQLDERRVKVSGSKFVEDQAYTVKLEGAKKVGYRTVSIAGTRDPIMIKQLDHIKKVVRDTVRDNFDQLDQDDYQLIFRIYGENAVMGKLEPETEINSHEVGIIIEVVAKTQDLANTICSFARSTMLHYGYPGRVATAGNLAFPYSPSDLKAGEVYEFNLHHLITVQDPTSLFPIKIEEL</sequence>